<evidence type="ECO:0000313" key="3">
    <source>
        <dbReference type="Proteomes" id="UP000031802"/>
    </source>
</evidence>
<keyword evidence="1" id="KW-0812">Transmembrane</keyword>
<proteinExistence type="predicted"/>
<dbReference type="PANTHER" id="PTHR34220">
    <property type="entry name" value="SENSOR HISTIDINE KINASE YPDA"/>
    <property type="match status" value="1"/>
</dbReference>
<keyword evidence="2" id="KW-0418">Kinase</keyword>
<feature type="transmembrane region" description="Helical" evidence="1">
    <location>
        <begin position="116"/>
        <end position="139"/>
    </location>
</feature>
<dbReference type="Proteomes" id="UP000031802">
    <property type="component" value="Unassembled WGS sequence"/>
</dbReference>
<dbReference type="STRING" id="1229276.DI53_3716"/>
<dbReference type="EMBL" id="JJMU01000066">
    <property type="protein sequence ID" value="KGE12676.1"/>
    <property type="molecule type" value="Genomic_DNA"/>
</dbReference>
<dbReference type="GO" id="GO:0016301">
    <property type="term" value="F:kinase activity"/>
    <property type="evidence" value="ECO:0007669"/>
    <property type="project" value="UniProtKB-KW"/>
</dbReference>
<evidence type="ECO:0000313" key="2">
    <source>
        <dbReference type="EMBL" id="KGE12676.1"/>
    </source>
</evidence>
<gene>
    <name evidence="2" type="ORF">DI53_3716</name>
</gene>
<keyword evidence="2" id="KW-0808">Transferase</keyword>
<dbReference type="InterPro" id="IPR050640">
    <property type="entry name" value="Bact_2-comp_sensor_kinase"/>
</dbReference>
<comment type="caution">
    <text evidence="2">The sequence shown here is derived from an EMBL/GenBank/DDBJ whole genome shotgun (WGS) entry which is preliminary data.</text>
</comment>
<feature type="transmembrane region" description="Helical" evidence="1">
    <location>
        <begin position="12"/>
        <end position="29"/>
    </location>
</feature>
<dbReference type="PATRIC" id="fig|1229276.3.peg.3844"/>
<evidence type="ECO:0000256" key="1">
    <source>
        <dbReference type="SAM" id="Phobius"/>
    </source>
</evidence>
<name>A0A0B8SZ81_9SPHI</name>
<accession>A0A0B8SZ81</accession>
<keyword evidence="1" id="KW-0472">Membrane</keyword>
<feature type="transmembrane region" description="Helical" evidence="1">
    <location>
        <begin position="41"/>
        <end position="64"/>
    </location>
</feature>
<dbReference type="eggNOG" id="COG2972">
    <property type="taxonomic scope" value="Bacteria"/>
</dbReference>
<dbReference type="AlphaFoldDB" id="A0A0B8SZ81"/>
<protein>
    <submittedName>
        <fullName evidence="2">Putative two-component system sensor histidine kinase</fullName>
    </submittedName>
</protein>
<keyword evidence="3" id="KW-1185">Reference proteome</keyword>
<feature type="transmembrane region" description="Helical" evidence="1">
    <location>
        <begin position="76"/>
        <end position="96"/>
    </location>
</feature>
<reference evidence="3" key="1">
    <citation type="submission" date="2014-04" db="EMBL/GenBank/DDBJ databases">
        <title>Whole-Genome optical mapping and complete genome sequence of Sphingobacterium deserti sp. nov., a new spaces isolated from desert in the west of China.</title>
        <authorList>
            <person name="Teng C."/>
            <person name="Zhou Z."/>
            <person name="Li X."/>
            <person name="Chen M."/>
            <person name="Lin M."/>
            <person name="Wang L."/>
            <person name="Su S."/>
            <person name="Zhang C."/>
            <person name="Zhang W."/>
        </authorList>
    </citation>
    <scope>NUCLEOTIDE SEQUENCE [LARGE SCALE GENOMIC DNA]</scope>
    <source>
        <strain evidence="3">ACCC05744</strain>
    </source>
</reference>
<reference evidence="2 3" key="2">
    <citation type="journal article" date="2015" name="PLoS ONE">
        <title>Whole-Genome Optical Mapping and Finished Genome Sequence of Sphingobacterium deserti sp. nov., a New Species Isolated from the Western Desert of China.</title>
        <authorList>
            <person name="Teng C."/>
            <person name="Zhou Z."/>
            <person name="Molnar I."/>
            <person name="Li X."/>
            <person name="Tang R."/>
            <person name="Chen M."/>
            <person name="Wang L."/>
            <person name="Su S."/>
            <person name="Zhang W."/>
            <person name="Lin M."/>
        </authorList>
    </citation>
    <scope>NUCLEOTIDE SEQUENCE [LARGE SCALE GENOMIC DNA]</scope>
    <source>
        <strain evidence="3">ACCC05744</strain>
    </source>
</reference>
<sequence length="340" mass="39218">MRNNYLRFRSKILPVLHVTSWIIYLYFSFHLNESKFGTGLLSIVLFPLYAVTFYSFYYCLNLFFDHRKPLLSGCGFFLLILLIIPLTYCYINIFLARIGLEVQDHSVPFRWSEFALSTYLGTFRITMFAGLVFLICSVLKSNRLLAILRMQNRDLKFSRLSTQLTSHTQFDLLHKLLAKFTGIGADFERYVEQLAGMHEYTATGVDRKLVPLAVELEQMESLAAMYSEAYFTSKADWLTIHGDISEFFVPPMVLVSLFENILKHSDFTKADSISIKIRAFENTLLISSENYIGKTVSSHSMGIGNNNLKARLELIFEENVIYTTCVREGRYVTSITIHYS</sequence>
<keyword evidence="1" id="KW-1133">Transmembrane helix</keyword>
<organism evidence="2 3">
    <name type="scientific">Sphingobacterium deserti</name>
    <dbReference type="NCBI Taxonomy" id="1229276"/>
    <lineage>
        <taxon>Bacteria</taxon>
        <taxon>Pseudomonadati</taxon>
        <taxon>Bacteroidota</taxon>
        <taxon>Sphingobacteriia</taxon>
        <taxon>Sphingobacteriales</taxon>
        <taxon>Sphingobacteriaceae</taxon>
        <taxon>Sphingobacterium</taxon>
    </lineage>
</organism>
<dbReference type="PANTHER" id="PTHR34220:SF7">
    <property type="entry name" value="SENSOR HISTIDINE KINASE YPDA"/>
    <property type="match status" value="1"/>
</dbReference>